<evidence type="ECO:0000256" key="1">
    <source>
        <dbReference type="SAM" id="Phobius"/>
    </source>
</evidence>
<keyword evidence="3" id="KW-1185">Reference proteome</keyword>
<name>A0ABP9DVF0_9GAMM</name>
<protein>
    <submittedName>
        <fullName evidence="2">Uncharacterized protein</fullName>
    </submittedName>
</protein>
<dbReference type="Proteomes" id="UP001501323">
    <property type="component" value="Unassembled WGS sequence"/>
</dbReference>
<evidence type="ECO:0000313" key="2">
    <source>
        <dbReference type="EMBL" id="GAA4854300.1"/>
    </source>
</evidence>
<feature type="transmembrane region" description="Helical" evidence="1">
    <location>
        <begin position="21"/>
        <end position="41"/>
    </location>
</feature>
<sequence length="82" mass="9315">MHDSSDIGWADRPRNQRLVRIVLYVACLGLLMAEFVIHRHAGNRIEALPLVYAIYGFAALILAVTAAKGLRMLLKRDEDFYD</sequence>
<comment type="caution">
    <text evidence="2">The sequence shown here is derived from an EMBL/GenBank/DDBJ whole genome shotgun (WGS) entry which is preliminary data.</text>
</comment>
<evidence type="ECO:0000313" key="3">
    <source>
        <dbReference type="Proteomes" id="UP001501323"/>
    </source>
</evidence>
<keyword evidence="1" id="KW-0812">Transmembrane</keyword>
<accession>A0ABP9DVF0</accession>
<dbReference type="EMBL" id="BAABJY010000001">
    <property type="protein sequence ID" value="GAA4854300.1"/>
    <property type="molecule type" value="Genomic_DNA"/>
</dbReference>
<feature type="transmembrane region" description="Helical" evidence="1">
    <location>
        <begin position="47"/>
        <end position="67"/>
    </location>
</feature>
<reference evidence="3" key="1">
    <citation type="journal article" date="2019" name="Int. J. Syst. Evol. Microbiol.">
        <title>The Global Catalogue of Microorganisms (GCM) 10K type strain sequencing project: providing services to taxonomists for standard genome sequencing and annotation.</title>
        <authorList>
            <consortium name="The Broad Institute Genomics Platform"/>
            <consortium name="The Broad Institute Genome Sequencing Center for Infectious Disease"/>
            <person name="Wu L."/>
            <person name="Ma J."/>
        </authorList>
    </citation>
    <scope>NUCLEOTIDE SEQUENCE [LARGE SCALE GENOMIC DNA]</scope>
    <source>
        <strain evidence="3">JCM 18392</strain>
    </source>
</reference>
<keyword evidence="1" id="KW-0472">Membrane</keyword>
<organism evidence="2 3">
    <name type="scientific">Luteimonas vadosa</name>
    <dbReference type="NCBI Taxonomy" id="1165507"/>
    <lineage>
        <taxon>Bacteria</taxon>
        <taxon>Pseudomonadati</taxon>
        <taxon>Pseudomonadota</taxon>
        <taxon>Gammaproteobacteria</taxon>
        <taxon>Lysobacterales</taxon>
        <taxon>Lysobacteraceae</taxon>
        <taxon>Luteimonas</taxon>
    </lineage>
</organism>
<proteinExistence type="predicted"/>
<gene>
    <name evidence="2" type="ORF">GCM10023332_02110</name>
</gene>
<dbReference type="RefSeq" id="WP_345293649.1">
    <property type="nucleotide sequence ID" value="NZ_BAABJY010000001.1"/>
</dbReference>
<keyword evidence="1" id="KW-1133">Transmembrane helix</keyword>